<dbReference type="GO" id="GO:0006749">
    <property type="term" value="P:glutathione metabolic process"/>
    <property type="evidence" value="ECO:0007669"/>
    <property type="project" value="TreeGrafter"/>
</dbReference>
<dbReference type="Pfam" id="PF13417">
    <property type="entry name" value="GST_N_3"/>
    <property type="match status" value="1"/>
</dbReference>
<accession>A0A2W4UPM6</accession>
<feature type="domain" description="GST N-terminal" evidence="1">
    <location>
        <begin position="1"/>
        <end position="78"/>
    </location>
</feature>
<dbReference type="Gene3D" id="3.40.30.10">
    <property type="entry name" value="Glutaredoxin"/>
    <property type="match status" value="1"/>
</dbReference>
<gene>
    <name evidence="2" type="ORF">DCF25_05375</name>
</gene>
<dbReference type="SUPFAM" id="SSF47616">
    <property type="entry name" value="GST C-terminal domain-like"/>
    <property type="match status" value="1"/>
</dbReference>
<keyword evidence="2" id="KW-0808">Transferase</keyword>
<comment type="caution">
    <text evidence="2">The sequence shown here is derived from an EMBL/GenBank/DDBJ whole genome shotgun (WGS) entry which is preliminary data.</text>
</comment>
<dbReference type="AlphaFoldDB" id="A0A2W4UPM6"/>
<dbReference type="SUPFAM" id="SSF52833">
    <property type="entry name" value="Thioredoxin-like"/>
    <property type="match status" value="1"/>
</dbReference>
<evidence type="ECO:0000313" key="3">
    <source>
        <dbReference type="Proteomes" id="UP000249354"/>
    </source>
</evidence>
<sequence length="210" mass="23673">MQLVGMLDSPYVRRVALSLRYLAIPFELSEISVFRSMDAFSKVNPLLKAPSFVCDDGEVLMDSTLILNYAKRIADNGKTLMPEAIADYQTAIRLIGLGLNACDKSVQIEYERKRPNDKQYQPWRDRIQSQLVAAYDLIEPYAADTDDWLVGGQLSQADITVGVAWQFTQFLMPDVINVHSYPAVSVLSQRLEARPEFMAIPIEPGWIAKV</sequence>
<dbReference type="InterPro" id="IPR036249">
    <property type="entry name" value="Thioredoxin-like_sf"/>
</dbReference>
<dbReference type="InterPro" id="IPR004045">
    <property type="entry name" value="Glutathione_S-Trfase_N"/>
</dbReference>
<dbReference type="Pfam" id="PF13410">
    <property type="entry name" value="GST_C_2"/>
    <property type="match status" value="1"/>
</dbReference>
<dbReference type="CDD" id="cd00570">
    <property type="entry name" value="GST_N_family"/>
    <property type="match status" value="1"/>
</dbReference>
<dbReference type="CDD" id="cd03205">
    <property type="entry name" value="GST_C_6"/>
    <property type="match status" value="1"/>
</dbReference>
<proteinExistence type="predicted"/>
<organism evidence="2 3">
    <name type="scientific">Leptolyngbya foveolarum</name>
    <dbReference type="NCBI Taxonomy" id="47253"/>
    <lineage>
        <taxon>Bacteria</taxon>
        <taxon>Bacillati</taxon>
        <taxon>Cyanobacteriota</taxon>
        <taxon>Cyanophyceae</taxon>
        <taxon>Leptolyngbyales</taxon>
        <taxon>Leptolyngbyaceae</taxon>
        <taxon>Leptolyngbya group</taxon>
        <taxon>Leptolyngbya</taxon>
    </lineage>
</organism>
<dbReference type="PANTHER" id="PTHR43969:SF9">
    <property type="entry name" value="GLUTATHIONE S TRANSFERASE D10, ISOFORM A-RELATED"/>
    <property type="match status" value="1"/>
</dbReference>
<evidence type="ECO:0000259" key="1">
    <source>
        <dbReference type="PROSITE" id="PS50404"/>
    </source>
</evidence>
<reference evidence="3" key="1">
    <citation type="submission" date="2018-04" db="EMBL/GenBank/DDBJ databases">
        <authorList>
            <person name="Cornet L."/>
        </authorList>
    </citation>
    <scope>NUCLEOTIDE SEQUENCE [LARGE SCALE GENOMIC DNA]</scope>
</reference>
<dbReference type="Gene3D" id="1.20.1050.10">
    <property type="match status" value="1"/>
</dbReference>
<dbReference type="EMBL" id="QBMC01000022">
    <property type="protein sequence ID" value="PZO21167.1"/>
    <property type="molecule type" value="Genomic_DNA"/>
</dbReference>
<dbReference type="GO" id="GO:0004364">
    <property type="term" value="F:glutathione transferase activity"/>
    <property type="evidence" value="ECO:0007669"/>
    <property type="project" value="TreeGrafter"/>
</dbReference>
<reference evidence="2 3" key="2">
    <citation type="submission" date="2018-06" db="EMBL/GenBank/DDBJ databases">
        <title>Metagenomic assembly of (sub)arctic Cyanobacteria and their associated microbiome from non-axenic cultures.</title>
        <authorList>
            <person name="Baurain D."/>
        </authorList>
    </citation>
    <scope>NUCLEOTIDE SEQUENCE [LARGE SCALE GENOMIC DNA]</scope>
    <source>
        <strain evidence="2">ULC129bin1</strain>
    </source>
</reference>
<evidence type="ECO:0000313" key="2">
    <source>
        <dbReference type="EMBL" id="PZO21167.1"/>
    </source>
</evidence>
<dbReference type="PANTHER" id="PTHR43969">
    <property type="entry name" value="GLUTATHIONE S TRANSFERASE D10, ISOFORM A-RELATED"/>
    <property type="match status" value="1"/>
</dbReference>
<name>A0A2W4UPM6_9CYAN</name>
<dbReference type="InterPro" id="IPR036282">
    <property type="entry name" value="Glutathione-S-Trfase_C_sf"/>
</dbReference>
<dbReference type="Proteomes" id="UP000249354">
    <property type="component" value="Unassembled WGS sequence"/>
</dbReference>
<protein>
    <submittedName>
        <fullName evidence="2">Glutathione S-transferase</fullName>
    </submittedName>
</protein>
<dbReference type="PROSITE" id="PS50404">
    <property type="entry name" value="GST_NTER"/>
    <property type="match status" value="1"/>
</dbReference>